<keyword evidence="2" id="KW-1185">Reference proteome</keyword>
<evidence type="ECO:0000313" key="2">
    <source>
        <dbReference type="Proteomes" id="UP000054653"/>
    </source>
</evidence>
<accession>A0A0V0YW64</accession>
<comment type="caution">
    <text evidence="1">The sequence shown here is derived from an EMBL/GenBank/DDBJ whole genome shotgun (WGS) entry which is preliminary data.</text>
</comment>
<reference evidence="1 2" key="1">
    <citation type="submission" date="2015-01" db="EMBL/GenBank/DDBJ databases">
        <title>Evolution of Trichinella species and genotypes.</title>
        <authorList>
            <person name="Korhonen P.K."/>
            <person name="Edoardo P."/>
            <person name="Giuseppe L.R."/>
            <person name="Gasser R.B."/>
        </authorList>
    </citation>
    <scope>NUCLEOTIDE SEQUENCE [LARGE SCALE GENOMIC DNA]</scope>
    <source>
        <strain evidence="1">ISS120</strain>
    </source>
</reference>
<dbReference type="EMBL" id="JYDI01005566">
    <property type="protein sequence ID" value="KRY04565.1"/>
    <property type="molecule type" value="Genomic_DNA"/>
</dbReference>
<dbReference type="Proteomes" id="UP000054653">
    <property type="component" value="Unassembled WGS sequence"/>
</dbReference>
<protein>
    <submittedName>
        <fullName evidence="1">Uncharacterized protein</fullName>
    </submittedName>
</protein>
<gene>
    <name evidence="1" type="ORF">T03_12314</name>
</gene>
<name>A0A0V0YW64_TRIBR</name>
<evidence type="ECO:0000313" key="1">
    <source>
        <dbReference type="EMBL" id="KRY04565.1"/>
    </source>
</evidence>
<proteinExistence type="predicted"/>
<organism evidence="1 2">
    <name type="scientific">Trichinella britovi</name>
    <name type="common">Parasitic roundworm</name>
    <dbReference type="NCBI Taxonomy" id="45882"/>
    <lineage>
        <taxon>Eukaryota</taxon>
        <taxon>Metazoa</taxon>
        <taxon>Ecdysozoa</taxon>
        <taxon>Nematoda</taxon>
        <taxon>Enoplea</taxon>
        <taxon>Dorylaimia</taxon>
        <taxon>Trichinellida</taxon>
        <taxon>Trichinellidae</taxon>
        <taxon>Trichinella</taxon>
    </lineage>
</organism>
<dbReference type="AlphaFoldDB" id="A0A0V0YW64"/>
<sequence length="41" mass="4820">MILNQNYPHFITKLNYNNNSATDFSSYSTPVMNSENVQRCY</sequence>